<keyword evidence="9" id="KW-0862">Zinc</keyword>
<comment type="cofactor">
    <cofactor evidence="2">
        <name>Zn(2+)</name>
        <dbReference type="ChEBI" id="CHEBI:29105"/>
    </cofactor>
</comment>
<dbReference type="InterPro" id="IPR042097">
    <property type="entry name" value="Aminopeptidase_N-like_N_sf"/>
</dbReference>
<keyword evidence="16" id="KW-1185">Reference proteome</keyword>
<dbReference type="Proteomes" id="UP001601948">
    <property type="component" value="Unassembled WGS sequence"/>
</dbReference>
<evidence type="ECO:0000256" key="1">
    <source>
        <dbReference type="ARBA" id="ARBA00000098"/>
    </source>
</evidence>
<evidence type="ECO:0000313" key="16">
    <source>
        <dbReference type="Proteomes" id="UP001601948"/>
    </source>
</evidence>
<dbReference type="InterPro" id="IPR014782">
    <property type="entry name" value="Peptidase_M1_dom"/>
</dbReference>
<gene>
    <name evidence="15" type="ORF">ACFYV7_39415</name>
</gene>
<proteinExistence type="inferred from homology"/>
<dbReference type="InterPro" id="IPR045357">
    <property type="entry name" value="Aminopeptidase_N-like_N"/>
</dbReference>
<evidence type="ECO:0000256" key="6">
    <source>
        <dbReference type="ARBA" id="ARBA00022670"/>
    </source>
</evidence>
<dbReference type="Gene3D" id="1.10.390.10">
    <property type="entry name" value="Neutral Protease Domain 2"/>
    <property type="match status" value="1"/>
</dbReference>
<dbReference type="Pfam" id="PF01433">
    <property type="entry name" value="Peptidase_M1"/>
    <property type="match status" value="1"/>
</dbReference>
<dbReference type="InterPro" id="IPR050344">
    <property type="entry name" value="Peptidase_M1_aminopeptidases"/>
</dbReference>
<dbReference type="InterPro" id="IPR027268">
    <property type="entry name" value="Peptidase_M4/M1_CTD_sf"/>
</dbReference>
<evidence type="ECO:0000256" key="10">
    <source>
        <dbReference type="ARBA" id="ARBA00023049"/>
    </source>
</evidence>
<feature type="domain" description="Peptidase M1 membrane alanine aminopeptidase" evidence="13">
    <location>
        <begin position="296"/>
        <end position="437"/>
    </location>
</feature>
<dbReference type="PANTHER" id="PTHR11533:SF297">
    <property type="entry name" value="AMINOPEPTIDASE N"/>
    <property type="match status" value="1"/>
</dbReference>
<evidence type="ECO:0000256" key="7">
    <source>
        <dbReference type="ARBA" id="ARBA00022723"/>
    </source>
</evidence>
<dbReference type="PRINTS" id="PR00756">
    <property type="entry name" value="ALADIPTASE"/>
</dbReference>
<evidence type="ECO:0000259" key="13">
    <source>
        <dbReference type="Pfam" id="PF01433"/>
    </source>
</evidence>
<comment type="similarity">
    <text evidence="3">Belongs to the peptidase M1 family.</text>
</comment>
<feature type="domain" description="Aminopeptidase N-like N-terminal" evidence="14">
    <location>
        <begin position="42"/>
        <end position="210"/>
    </location>
</feature>
<evidence type="ECO:0000256" key="4">
    <source>
        <dbReference type="ARBA" id="ARBA00012564"/>
    </source>
</evidence>
<dbReference type="SUPFAM" id="SSF55486">
    <property type="entry name" value="Metalloproteases ('zincins'), catalytic domain"/>
    <property type="match status" value="1"/>
</dbReference>
<keyword evidence="8 15" id="KW-0378">Hydrolase</keyword>
<evidence type="ECO:0000256" key="11">
    <source>
        <dbReference type="ARBA" id="ARBA00029811"/>
    </source>
</evidence>
<dbReference type="GO" id="GO:0004177">
    <property type="term" value="F:aminopeptidase activity"/>
    <property type="evidence" value="ECO:0007669"/>
    <property type="project" value="UniProtKB-KW"/>
</dbReference>
<evidence type="ECO:0000313" key="15">
    <source>
        <dbReference type="EMBL" id="MFF3228912.1"/>
    </source>
</evidence>
<dbReference type="Pfam" id="PF17900">
    <property type="entry name" value="Peptidase_M1_N"/>
    <property type="match status" value="1"/>
</dbReference>
<evidence type="ECO:0000256" key="2">
    <source>
        <dbReference type="ARBA" id="ARBA00001947"/>
    </source>
</evidence>
<name>A0ABW6R5W0_9NOCA</name>
<organism evidence="15 16">
    <name type="scientific">Nocardia suismassiliense</name>
    <dbReference type="NCBI Taxonomy" id="2077092"/>
    <lineage>
        <taxon>Bacteria</taxon>
        <taxon>Bacillati</taxon>
        <taxon>Actinomycetota</taxon>
        <taxon>Actinomycetes</taxon>
        <taxon>Mycobacteriales</taxon>
        <taxon>Nocardiaceae</taxon>
        <taxon>Nocardia</taxon>
    </lineage>
</organism>
<protein>
    <recommendedName>
        <fullName evidence="5">Aminopeptidase N</fullName>
        <ecNumber evidence="4">3.4.11.2</ecNumber>
    </recommendedName>
    <alternativeName>
        <fullName evidence="11">Alanine aminopeptidase</fullName>
    </alternativeName>
    <alternativeName>
        <fullName evidence="12">Lysyl aminopeptidase</fullName>
    </alternativeName>
</protein>
<dbReference type="EC" id="3.4.11.2" evidence="4"/>
<evidence type="ECO:0000256" key="12">
    <source>
        <dbReference type="ARBA" id="ARBA00031533"/>
    </source>
</evidence>
<comment type="caution">
    <text evidence="15">The sequence shown here is derived from an EMBL/GenBank/DDBJ whole genome shotgun (WGS) entry which is preliminary data.</text>
</comment>
<keyword evidence="15" id="KW-0031">Aminopeptidase</keyword>
<comment type="catalytic activity">
    <reaction evidence="1">
        <text>Release of an N-terminal amino acid, Xaa-|-Yaa- from a peptide, amide or arylamide. Xaa is preferably Ala, but may be most amino acids including Pro (slow action). When a terminal hydrophobic residue is followed by a prolyl residue, the two may be released as an intact Xaa-Pro dipeptide.</text>
        <dbReference type="EC" id="3.4.11.2"/>
    </reaction>
</comment>
<evidence type="ECO:0000256" key="8">
    <source>
        <dbReference type="ARBA" id="ARBA00022801"/>
    </source>
</evidence>
<evidence type="ECO:0000259" key="14">
    <source>
        <dbReference type="Pfam" id="PF17900"/>
    </source>
</evidence>
<dbReference type="SUPFAM" id="SSF63737">
    <property type="entry name" value="Leukotriene A4 hydrolase N-terminal domain"/>
    <property type="match status" value="1"/>
</dbReference>
<keyword evidence="7" id="KW-0479">Metal-binding</keyword>
<evidence type="ECO:0000256" key="5">
    <source>
        <dbReference type="ARBA" id="ARBA00015611"/>
    </source>
</evidence>
<keyword evidence="6" id="KW-0645">Protease</keyword>
<dbReference type="Gene3D" id="2.60.40.1730">
    <property type="entry name" value="tricorn interacting facor f3 domain"/>
    <property type="match status" value="1"/>
</dbReference>
<evidence type="ECO:0000256" key="3">
    <source>
        <dbReference type="ARBA" id="ARBA00010136"/>
    </source>
</evidence>
<reference evidence="15 16" key="1">
    <citation type="submission" date="2024-10" db="EMBL/GenBank/DDBJ databases">
        <title>The Natural Products Discovery Center: Release of the First 8490 Sequenced Strains for Exploring Actinobacteria Biosynthetic Diversity.</title>
        <authorList>
            <person name="Kalkreuter E."/>
            <person name="Kautsar S.A."/>
            <person name="Yang D."/>
            <person name="Bader C.D."/>
            <person name="Teijaro C.N."/>
            <person name="Fluegel L."/>
            <person name="Davis C.M."/>
            <person name="Simpson J.R."/>
            <person name="Lauterbach L."/>
            <person name="Steele A.D."/>
            <person name="Gui C."/>
            <person name="Meng S."/>
            <person name="Li G."/>
            <person name="Viehrig K."/>
            <person name="Ye F."/>
            <person name="Su P."/>
            <person name="Kiefer A.F."/>
            <person name="Nichols A."/>
            <person name="Cepeda A.J."/>
            <person name="Yan W."/>
            <person name="Fan B."/>
            <person name="Jiang Y."/>
            <person name="Adhikari A."/>
            <person name="Zheng C.-J."/>
            <person name="Schuster L."/>
            <person name="Cowan T.M."/>
            <person name="Smanski M.J."/>
            <person name="Chevrette M.G."/>
            <person name="De Carvalho L.P.S."/>
            <person name="Shen B."/>
        </authorList>
    </citation>
    <scope>NUCLEOTIDE SEQUENCE [LARGE SCALE GENOMIC DNA]</scope>
    <source>
        <strain evidence="15 16">NPDC003040</strain>
    </source>
</reference>
<dbReference type="RefSeq" id="WP_387726139.1">
    <property type="nucleotide sequence ID" value="NZ_JBIAPI010000016.1"/>
</dbReference>
<evidence type="ECO:0000256" key="9">
    <source>
        <dbReference type="ARBA" id="ARBA00022833"/>
    </source>
</evidence>
<dbReference type="EMBL" id="JBIAPI010000016">
    <property type="protein sequence ID" value="MFF3228912.1"/>
    <property type="molecule type" value="Genomic_DNA"/>
</dbReference>
<dbReference type="InterPro" id="IPR001930">
    <property type="entry name" value="Peptidase_M1"/>
</dbReference>
<accession>A0ABW6R5W0</accession>
<dbReference type="PANTHER" id="PTHR11533">
    <property type="entry name" value="PROTEASE M1 ZINC METALLOPROTEASE"/>
    <property type="match status" value="1"/>
</dbReference>
<dbReference type="CDD" id="cd09603">
    <property type="entry name" value="M1_APN_like"/>
    <property type="match status" value="1"/>
</dbReference>
<keyword evidence="10" id="KW-0482">Metalloprotease</keyword>
<sequence>MLVSTSSAVALGDSSADILAGAPGRGDPYYPFDGNGGYDVRHYDVSIEYDPPTHRLTGQARLDATATQPLKSFNLDFSGPPIESVAVNGTPAEFDRNGEHELTVIPGQALLPHLPFTVTVDYAGPVSESRSEKGWTFLPSGGAVVAGQPHSARSWYPLNDSLLDKATFALRATVPAEWEAVSIGTRTQNTVTGDRRTVRWESRQPTLGYLTMVAIDHFDFLEQRRADGTPLLSAFAPGAAAKRDIEQRLPEVLDFLEGLYGRYPFETAGGVFLDADMKSSLETQTRPVYADWAELDTVVHEIAHQWWGDSVSIRNWSDICLNECFAEYSAAYLWPERTEGADVDQMYRDAVQKHRSEPEFWSIPLEDPGRENIFDAVYERGPLFVHALRRQVGDDIFFAAIREFTTTHAHNATSLAEFRAFLQSKSRTDLDGFFRAWLNTTAPPADEYLFPGSLRD</sequence>